<evidence type="ECO:0000256" key="12">
    <source>
        <dbReference type="ARBA" id="ARBA00047353"/>
    </source>
</evidence>
<evidence type="ECO:0000256" key="4">
    <source>
        <dbReference type="ARBA" id="ARBA00005432"/>
    </source>
</evidence>
<dbReference type="InterPro" id="IPR036424">
    <property type="entry name" value="UPP_synth-like_sf"/>
</dbReference>
<dbReference type="PANTHER" id="PTHR21528">
    <property type="entry name" value="DEHYDRODOLICHYL DIPHOSPHATE SYNTHASE COMPLEX SUBUNIT NUS1"/>
    <property type="match status" value="1"/>
</dbReference>
<dbReference type="Proteomes" id="UP000001640">
    <property type="component" value="Chromosome 5"/>
</dbReference>
<comment type="cofactor">
    <cofactor evidence="1">
        <name>Mg(2+)</name>
        <dbReference type="ChEBI" id="CHEBI:18420"/>
    </cofactor>
</comment>
<dbReference type="GO" id="GO:0005811">
    <property type="term" value="C:lipid droplet"/>
    <property type="evidence" value="ECO:0007669"/>
    <property type="project" value="EnsemblFungi"/>
</dbReference>
<evidence type="ECO:0000256" key="5">
    <source>
        <dbReference type="ARBA" id="ARBA00012596"/>
    </source>
</evidence>
<reference key="2">
    <citation type="submission" date="2011-08" db="EMBL/GenBank/DDBJ databases">
        <title>Genome sequence of Naumovozyma castellii.</title>
        <authorList>
            <person name="Gordon J.L."/>
            <person name="Armisen D."/>
            <person name="Proux-Wera E."/>
            <person name="OhEigeartaigh S.S."/>
            <person name="Byrne K.P."/>
            <person name="Wolfe K.H."/>
        </authorList>
    </citation>
    <scope>NUCLEOTIDE SEQUENCE</scope>
    <source>
        <strain>Type strain:CBS 4309</strain>
    </source>
</reference>
<dbReference type="OrthoDB" id="19639at2759"/>
<reference evidence="15 16" key="1">
    <citation type="journal article" date="2011" name="Proc. Natl. Acad. Sci. U.S.A.">
        <title>Evolutionary erosion of yeast sex chromosomes by mating-type switching accidents.</title>
        <authorList>
            <person name="Gordon J.L."/>
            <person name="Armisen D."/>
            <person name="Proux-Wera E."/>
            <person name="Oheigeartaigh S.S."/>
            <person name="Byrne K.P."/>
            <person name="Wolfe K.H."/>
        </authorList>
    </citation>
    <scope>NUCLEOTIDE SEQUENCE [LARGE SCALE GENOMIC DNA]</scope>
    <source>
        <strain evidence="16">ATCC 76901 / BCRC 22586 / CBS 4309 / NBRC 1992 / NRRL Y-12630</strain>
    </source>
</reference>
<evidence type="ECO:0000256" key="14">
    <source>
        <dbReference type="SAM" id="Phobius"/>
    </source>
</evidence>
<comment type="pathway">
    <text evidence="3">Protein modification; protein glycosylation.</text>
</comment>
<comment type="subcellular location">
    <subcellularLocation>
        <location evidence="2">Endoplasmic reticulum membrane</location>
    </subcellularLocation>
</comment>
<feature type="transmembrane region" description="Helical" evidence="14">
    <location>
        <begin position="77"/>
        <end position="96"/>
    </location>
</feature>
<keyword evidence="8" id="KW-0256">Endoplasmic reticulum</keyword>
<dbReference type="FunCoup" id="G0VG24">
    <property type="interactions" value="303"/>
</dbReference>
<evidence type="ECO:0000256" key="8">
    <source>
        <dbReference type="ARBA" id="ARBA00022824"/>
    </source>
</evidence>
<dbReference type="EC" id="2.5.1.87" evidence="5"/>
<gene>
    <name evidence="15" type="primary">NCAS0E03730</name>
    <name evidence="15" type="ordered locus">NCAS_0E03730</name>
</gene>
<feature type="region of interest" description="Disordered" evidence="13">
    <location>
        <begin position="1"/>
        <end position="22"/>
    </location>
</feature>
<evidence type="ECO:0000256" key="2">
    <source>
        <dbReference type="ARBA" id="ARBA00004586"/>
    </source>
</evidence>
<dbReference type="InParanoid" id="G0VG24"/>
<evidence type="ECO:0000256" key="7">
    <source>
        <dbReference type="ARBA" id="ARBA00022692"/>
    </source>
</evidence>
<accession>G0VG24</accession>
<protein>
    <recommendedName>
        <fullName evidence="5">ditrans,polycis-polyprenyl diphosphate synthase [(2E,6E)-farnesyldiphosphate specific]</fullName>
        <ecNumber evidence="5">2.5.1.87</ecNumber>
    </recommendedName>
</protein>
<organism evidence="15 16">
    <name type="scientific">Naumovozyma castellii</name>
    <name type="common">Yeast</name>
    <name type="synonym">Saccharomyces castellii</name>
    <dbReference type="NCBI Taxonomy" id="27288"/>
    <lineage>
        <taxon>Eukaryota</taxon>
        <taxon>Fungi</taxon>
        <taxon>Dikarya</taxon>
        <taxon>Ascomycota</taxon>
        <taxon>Saccharomycotina</taxon>
        <taxon>Saccharomycetes</taxon>
        <taxon>Saccharomycetales</taxon>
        <taxon>Saccharomycetaceae</taxon>
        <taxon>Naumovozyma</taxon>
    </lineage>
</organism>
<keyword evidence="10 14" id="KW-1133">Transmembrane helix</keyword>
<keyword evidence="9" id="KW-0460">Magnesium</keyword>
<dbReference type="eggNOG" id="KOG2818">
    <property type="taxonomic scope" value="Eukaryota"/>
</dbReference>
<evidence type="ECO:0000313" key="15">
    <source>
        <dbReference type="EMBL" id="CCC70443.1"/>
    </source>
</evidence>
<evidence type="ECO:0000256" key="9">
    <source>
        <dbReference type="ARBA" id="ARBA00022842"/>
    </source>
</evidence>
<evidence type="ECO:0000256" key="13">
    <source>
        <dbReference type="SAM" id="MobiDB-lite"/>
    </source>
</evidence>
<keyword evidence="11 14" id="KW-0472">Membrane</keyword>
<dbReference type="KEGG" id="ncs:NCAS_0E03730"/>
<comment type="catalytic activity">
    <reaction evidence="12">
        <text>n isopentenyl diphosphate + (2E,6E)-farnesyl diphosphate = a di-trans,poly-cis-polyprenyl diphosphate + n diphosphate</text>
        <dbReference type="Rhea" id="RHEA:53008"/>
        <dbReference type="Rhea" id="RHEA-COMP:19494"/>
        <dbReference type="ChEBI" id="CHEBI:33019"/>
        <dbReference type="ChEBI" id="CHEBI:128769"/>
        <dbReference type="ChEBI" id="CHEBI:136960"/>
        <dbReference type="ChEBI" id="CHEBI:175763"/>
        <dbReference type="EC" id="2.5.1.87"/>
    </reaction>
</comment>
<feature type="compositionally biased region" description="Polar residues" evidence="13">
    <location>
        <begin position="1"/>
        <end position="12"/>
    </location>
</feature>
<evidence type="ECO:0000256" key="10">
    <source>
        <dbReference type="ARBA" id="ARBA00022989"/>
    </source>
</evidence>
<dbReference type="HOGENOM" id="CLU_051870_0_0_1"/>
<name>G0VG24_NAUCA</name>
<sequence>MDKIQGNTLSRRTGNEPMTHHIPPPAVAVLKGSQLNNNKTKSVKALGASMFMNSNKAKELPHGGEFWGKPMSKLETLLYRTLLVILYISYGLFRYGQYQYNKMKLRILNVIYNPASTPQLIRQDVRKLEKIPKRIAAILEMKPVGFVGGGLKGLLNDGSEIVCWTVSAGIKHLMLYDYDGILQKNVSEFQTEIENKLTQYYGPGNVPNYAIKIPHSNKIYYNNHAEKTDDDENNKKAGKIAIEVSLLSNRDGRETIVDLTKTMADLCSNNELKLSDITLQLVDSELVHLVGKEPDLLLYFGPALDLQGFPPWQIRLTEFYWETDNNEVTYSVFIRGLKQYAGCKINVGK</sequence>
<evidence type="ECO:0000256" key="11">
    <source>
        <dbReference type="ARBA" id="ARBA00023136"/>
    </source>
</evidence>
<dbReference type="GO" id="GO:0005789">
    <property type="term" value="C:endoplasmic reticulum membrane"/>
    <property type="evidence" value="ECO:0007669"/>
    <property type="project" value="UniProtKB-SubCell"/>
</dbReference>
<dbReference type="GO" id="GO:1904423">
    <property type="term" value="C:dehydrodolichyl diphosphate synthase complex"/>
    <property type="evidence" value="ECO:0007669"/>
    <property type="project" value="EnsemblFungi"/>
</dbReference>
<dbReference type="GO" id="GO:0045547">
    <property type="term" value="F:ditrans,polycis-polyprenyl diphosphate synthase [(2E,6E)-farnesyl diphosphate specific] activity"/>
    <property type="evidence" value="ECO:0007669"/>
    <property type="project" value="UniProtKB-EC"/>
</dbReference>
<dbReference type="InterPro" id="IPR038887">
    <property type="entry name" value="Nus1/NgBR"/>
</dbReference>
<dbReference type="GO" id="GO:0043048">
    <property type="term" value="P:dolichyl monophosphate biosynthetic process"/>
    <property type="evidence" value="ECO:0007669"/>
    <property type="project" value="EnsemblFungi"/>
</dbReference>
<keyword evidence="7 14" id="KW-0812">Transmembrane</keyword>
<evidence type="ECO:0000256" key="1">
    <source>
        <dbReference type="ARBA" id="ARBA00001946"/>
    </source>
</evidence>
<dbReference type="PANTHER" id="PTHR21528:SF0">
    <property type="entry name" value="DEHYDRODOLICHYL DIPHOSPHATE SYNTHASE COMPLEX SUBUNIT NUS1"/>
    <property type="match status" value="1"/>
</dbReference>
<dbReference type="GeneID" id="96904071"/>
<comment type="similarity">
    <text evidence="4">Belongs to the UPP synthase family.</text>
</comment>
<dbReference type="STRING" id="1064592.G0VG24"/>
<keyword evidence="16" id="KW-1185">Reference proteome</keyword>
<dbReference type="RefSeq" id="XP_003676800.1">
    <property type="nucleotide sequence ID" value="XM_003676752.1"/>
</dbReference>
<keyword evidence="6" id="KW-0808">Transferase</keyword>
<dbReference type="Gene3D" id="3.40.1180.10">
    <property type="entry name" value="Decaprenyl diphosphate synthase-like"/>
    <property type="match status" value="1"/>
</dbReference>
<evidence type="ECO:0000313" key="16">
    <source>
        <dbReference type="Proteomes" id="UP000001640"/>
    </source>
</evidence>
<evidence type="ECO:0000256" key="3">
    <source>
        <dbReference type="ARBA" id="ARBA00004922"/>
    </source>
</evidence>
<dbReference type="UniPathway" id="UPA00378"/>
<dbReference type="AlphaFoldDB" id="G0VG24"/>
<evidence type="ECO:0000256" key="6">
    <source>
        <dbReference type="ARBA" id="ARBA00022679"/>
    </source>
</evidence>
<dbReference type="OMA" id="AWSSCAG"/>
<proteinExistence type="inferred from homology"/>
<dbReference type="EMBL" id="HE576756">
    <property type="protein sequence ID" value="CCC70443.1"/>
    <property type="molecule type" value="Genomic_DNA"/>
</dbReference>
<dbReference type="SUPFAM" id="SSF64005">
    <property type="entry name" value="Undecaprenyl diphosphate synthase"/>
    <property type="match status" value="1"/>
</dbReference>